<sequence length="154" mass="17537">MFLTFVKLDRACSLRSRWCKVKIAQPRVAFTISAIILVISCINGFLFGIGFDYSVYNNSTGMTETVAACYYSLNVELSNFFNIQYGWVHLVVMHFLPCTIMITCTLFTIYGYSDTIFLSTNTLMYTRNAMNVLLLYVSAHELRGRIREVALCGL</sequence>
<feature type="transmembrane region" description="Helical" evidence="1">
    <location>
        <begin position="28"/>
        <end position="51"/>
    </location>
</feature>
<evidence type="ECO:0000313" key="3">
    <source>
        <dbReference type="Proteomes" id="UP000663842"/>
    </source>
</evidence>
<evidence type="ECO:0000256" key="1">
    <source>
        <dbReference type="SAM" id="Phobius"/>
    </source>
</evidence>
<evidence type="ECO:0008006" key="4">
    <source>
        <dbReference type="Google" id="ProtNLM"/>
    </source>
</evidence>
<proteinExistence type="predicted"/>
<keyword evidence="1" id="KW-0472">Membrane</keyword>
<organism evidence="2 3">
    <name type="scientific">Rotaria magnacalcarata</name>
    <dbReference type="NCBI Taxonomy" id="392030"/>
    <lineage>
        <taxon>Eukaryota</taxon>
        <taxon>Metazoa</taxon>
        <taxon>Spiralia</taxon>
        <taxon>Gnathifera</taxon>
        <taxon>Rotifera</taxon>
        <taxon>Eurotatoria</taxon>
        <taxon>Bdelloidea</taxon>
        <taxon>Philodinida</taxon>
        <taxon>Philodinidae</taxon>
        <taxon>Rotaria</taxon>
    </lineage>
</organism>
<feature type="transmembrane region" description="Helical" evidence="1">
    <location>
        <begin position="87"/>
        <end position="112"/>
    </location>
</feature>
<keyword evidence="1" id="KW-0812">Transmembrane</keyword>
<feature type="non-terminal residue" evidence="2">
    <location>
        <position position="1"/>
    </location>
</feature>
<reference evidence="2" key="1">
    <citation type="submission" date="2021-02" db="EMBL/GenBank/DDBJ databases">
        <authorList>
            <person name="Nowell W R."/>
        </authorList>
    </citation>
    <scope>NUCLEOTIDE SEQUENCE</scope>
</reference>
<protein>
    <recommendedName>
        <fullName evidence="4">G-protein coupled receptors family 1 profile domain-containing protein</fullName>
    </recommendedName>
</protein>
<accession>A0A820J123</accession>
<dbReference type="AlphaFoldDB" id="A0A820J123"/>
<keyword evidence="1" id="KW-1133">Transmembrane helix</keyword>
<name>A0A820J123_9BILA</name>
<comment type="caution">
    <text evidence="2">The sequence shown here is derived from an EMBL/GenBank/DDBJ whole genome shotgun (WGS) entry which is preliminary data.</text>
</comment>
<dbReference type="Proteomes" id="UP000663842">
    <property type="component" value="Unassembled WGS sequence"/>
</dbReference>
<dbReference type="EMBL" id="CAJOBF010012528">
    <property type="protein sequence ID" value="CAF4319647.1"/>
    <property type="molecule type" value="Genomic_DNA"/>
</dbReference>
<evidence type="ECO:0000313" key="2">
    <source>
        <dbReference type="EMBL" id="CAF4319647.1"/>
    </source>
</evidence>
<dbReference type="Gene3D" id="1.20.1070.10">
    <property type="entry name" value="Rhodopsin 7-helix transmembrane proteins"/>
    <property type="match status" value="1"/>
</dbReference>
<gene>
    <name evidence="2" type="ORF">UXM345_LOCUS34394</name>
</gene>